<gene>
    <name evidence="1" type="ORF">TRUGW13939_03683</name>
</gene>
<dbReference type="InterPro" id="IPR036770">
    <property type="entry name" value="Ankyrin_rpt-contain_sf"/>
</dbReference>
<dbReference type="GeneID" id="55991186"/>
<keyword evidence="2" id="KW-1185">Reference proteome</keyword>
<dbReference type="Gene3D" id="1.25.40.20">
    <property type="entry name" value="Ankyrin repeat-containing domain"/>
    <property type="match status" value="1"/>
</dbReference>
<dbReference type="Proteomes" id="UP000509510">
    <property type="component" value="Chromosome II"/>
</dbReference>
<reference evidence="2" key="1">
    <citation type="submission" date="2020-06" db="EMBL/GenBank/DDBJ databases">
        <title>A chromosome-scale genome assembly of Talaromyces rugulosus W13939.</title>
        <authorList>
            <person name="Wang B."/>
            <person name="Guo L."/>
            <person name="Ye K."/>
            <person name="Wang L."/>
        </authorList>
    </citation>
    <scope>NUCLEOTIDE SEQUENCE [LARGE SCALE GENOMIC DNA]</scope>
    <source>
        <strain evidence="2">W13939</strain>
    </source>
</reference>
<evidence type="ECO:0000313" key="1">
    <source>
        <dbReference type="EMBL" id="QKX56578.1"/>
    </source>
</evidence>
<dbReference type="KEGG" id="trg:TRUGW13939_03683"/>
<proteinExistence type="predicted"/>
<organism evidence="1 2">
    <name type="scientific">Talaromyces rugulosus</name>
    <name type="common">Penicillium rugulosum</name>
    <dbReference type="NCBI Taxonomy" id="121627"/>
    <lineage>
        <taxon>Eukaryota</taxon>
        <taxon>Fungi</taxon>
        <taxon>Dikarya</taxon>
        <taxon>Ascomycota</taxon>
        <taxon>Pezizomycotina</taxon>
        <taxon>Eurotiomycetes</taxon>
        <taxon>Eurotiomycetidae</taxon>
        <taxon>Eurotiales</taxon>
        <taxon>Trichocomaceae</taxon>
        <taxon>Talaromyces</taxon>
        <taxon>Talaromyces sect. Islandici</taxon>
    </lineage>
</organism>
<dbReference type="RefSeq" id="XP_035342756.1">
    <property type="nucleotide sequence ID" value="XM_035486863.1"/>
</dbReference>
<accession>A0A7H8QRW2</accession>
<dbReference type="AlphaFoldDB" id="A0A7H8QRW2"/>
<dbReference type="SUPFAM" id="SSF48403">
    <property type="entry name" value="Ankyrin repeat"/>
    <property type="match status" value="1"/>
</dbReference>
<dbReference type="EMBL" id="CP055899">
    <property type="protein sequence ID" value="QKX56578.1"/>
    <property type="molecule type" value="Genomic_DNA"/>
</dbReference>
<protein>
    <submittedName>
        <fullName evidence="1">Uncharacterized protein</fullName>
    </submittedName>
</protein>
<name>A0A7H8QRW2_TALRU</name>
<sequence>MAEPRLDCLPMELFVMVFEEGCSESDIAHLVRCNKRLLEKLEPIIYSSPDSLSKAMKWACLTGNVDLVRNCIYYGASIWTKKRRFKGIEEFRYCAKKLCSSRLSHEQSSSLLRLLYEKAIDEQGRQKWDADTALPLITLIRSPAGAPLDLIRQVLDDGADPNEPRPFKYRDSLSPLSAAIIANSEPAFHLLPERGADIHGKSVKFWAKTGLHLPIFAAAMTLAVADHGKAMMQLCLENGADINYERICPDYETQKGRRWISGKNQYSDIPRYTHHTSLNTFLNSIKPFKYPKLPNPVERLSWFLEHATGWEAPPVTSSGSDVPGWGRVDRSTPTVDTLLHKWGLARLSDAGFIEIIRILLRHQTTCDCPLSSYLTNFVYSYSGYYEDLDKTPKSRDGLAAFTTLLLENWDFNTRSLLFFEDFDDVLANFISKWRT</sequence>
<dbReference type="OrthoDB" id="4508560at2759"/>
<evidence type="ECO:0000313" key="2">
    <source>
        <dbReference type="Proteomes" id="UP000509510"/>
    </source>
</evidence>